<evidence type="ECO:0000313" key="3">
    <source>
        <dbReference type="Proteomes" id="UP000649617"/>
    </source>
</evidence>
<organism evidence="2 3">
    <name type="scientific">Symbiodinium pilosum</name>
    <name type="common">Dinoflagellate</name>
    <dbReference type="NCBI Taxonomy" id="2952"/>
    <lineage>
        <taxon>Eukaryota</taxon>
        <taxon>Sar</taxon>
        <taxon>Alveolata</taxon>
        <taxon>Dinophyceae</taxon>
        <taxon>Suessiales</taxon>
        <taxon>Symbiodiniaceae</taxon>
        <taxon>Symbiodinium</taxon>
    </lineage>
</organism>
<dbReference type="Proteomes" id="UP000649617">
    <property type="component" value="Unassembled WGS sequence"/>
</dbReference>
<reference evidence="2" key="1">
    <citation type="submission" date="2021-02" db="EMBL/GenBank/DDBJ databases">
        <authorList>
            <person name="Dougan E. K."/>
            <person name="Rhodes N."/>
            <person name="Thang M."/>
            <person name="Chan C."/>
        </authorList>
    </citation>
    <scope>NUCLEOTIDE SEQUENCE</scope>
</reference>
<dbReference type="EMBL" id="CAJNIZ010036936">
    <property type="protein sequence ID" value="CAE7568621.1"/>
    <property type="molecule type" value="Genomic_DNA"/>
</dbReference>
<name>A0A812UBN0_SYMPI</name>
<evidence type="ECO:0000256" key="1">
    <source>
        <dbReference type="SAM" id="Phobius"/>
    </source>
</evidence>
<keyword evidence="1" id="KW-1133">Transmembrane helix</keyword>
<protein>
    <submittedName>
        <fullName evidence="2">Uncharacterized protein</fullName>
    </submittedName>
</protein>
<evidence type="ECO:0000313" key="2">
    <source>
        <dbReference type="EMBL" id="CAE7568621.1"/>
    </source>
</evidence>
<gene>
    <name evidence="2" type="ORF">SPIL2461_LOCUS15299</name>
</gene>
<dbReference type="OrthoDB" id="431717at2759"/>
<feature type="transmembrane region" description="Helical" evidence="1">
    <location>
        <begin position="114"/>
        <end position="134"/>
    </location>
</feature>
<keyword evidence="1" id="KW-0812">Transmembrane</keyword>
<proteinExistence type="predicted"/>
<sequence>MACADVVLYVWVDDAFVRTHKKLVQVHYLMEILTRLPLCLLLHCMHHQSRWSPLLFLWMGDVATSVLLLLMPTLWGWTRRRLSCRHAWSQVASAAIMSQILFFVNITVFDPREAFQFVNAGFYIVKYFEAFIIIKMLQLHSGFQFTFLQHLSEFELAAVLLSAAVVWVVVPKLRAMQDATSSSEAIPRLSRLLPNGEVPRELEDADLGASFLEPDRLEFAVPVAAEFLTLALSLELGTVGSPQSSSALVARLRGGQAPKPATQRLDLLGDMLEGLCLLSQSQSSRNRPAVARSTVVDVLWSLVLPWDGEYEDGHGGVVKLETLDVEKGAVLIKRSQKLADIEEGSASSMTSERETESLGMIFQGTVLEVVLNQQEGRKLGSFTGKQILFADAQNTVWTRRRCASTASNGKGRECENGPAPAAAREVLRLVLTQLLLSLRWEPTHLGLGPSSASSGALVAIDASQRPLLSFLLRYATGTQDLTLLSEIYWSLWCLSEDALDPERITYDKARWVLIKSLAGSIEFWDGARGTRLDNLCLDLCSSDHGFLEGSQAWHIFKLYSSGQSSHSSAVTDSINSAVGKARGGLLFSQGQLTPHASWPLP</sequence>
<comment type="caution">
    <text evidence="2">The sequence shown here is derived from an EMBL/GenBank/DDBJ whole genome shotgun (WGS) entry which is preliminary data.</text>
</comment>
<feature type="transmembrane region" description="Helical" evidence="1">
    <location>
        <begin position="55"/>
        <end position="75"/>
    </location>
</feature>
<accession>A0A812UBN0</accession>
<keyword evidence="1" id="KW-0472">Membrane</keyword>
<keyword evidence="3" id="KW-1185">Reference proteome</keyword>
<feature type="transmembrane region" description="Helical" evidence="1">
    <location>
        <begin position="87"/>
        <end position="108"/>
    </location>
</feature>
<dbReference type="AlphaFoldDB" id="A0A812UBN0"/>